<dbReference type="PIRSF" id="PIRSF019345">
    <property type="entry name" value="ScpB"/>
    <property type="match status" value="1"/>
</dbReference>
<dbReference type="PANTHER" id="PTHR34298">
    <property type="entry name" value="SEGREGATION AND CONDENSATION PROTEIN B"/>
    <property type="match status" value="1"/>
</dbReference>
<keyword evidence="6" id="KW-1185">Reference proteome</keyword>
<dbReference type="Proteomes" id="UP000186940">
    <property type="component" value="Unassembled WGS sequence"/>
</dbReference>
<comment type="caution">
    <text evidence="5">The sequence shown here is derived from an EMBL/GenBank/DDBJ whole genome shotgun (WGS) entry which is preliminary data.</text>
</comment>
<dbReference type="GO" id="GO:0051301">
    <property type="term" value="P:cell division"/>
    <property type="evidence" value="ECO:0007669"/>
    <property type="project" value="UniProtKB-KW"/>
</dbReference>
<evidence type="ECO:0000256" key="3">
    <source>
        <dbReference type="ARBA" id="ARBA00022829"/>
    </source>
</evidence>
<organism evidence="5 6">
    <name type="scientific">Candidatus Syntropharchaeum caldarium</name>
    <dbReference type="NCBI Taxonomy" id="1838285"/>
    <lineage>
        <taxon>Archaea</taxon>
        <taxon>Methanobacteriati</taxon>
        <taxon>Methanobacteriota</taxon>
        <taxon>Stenosarchaea group</taxon>
        <taxon>Methanomicrobia</taxon>
        <taxon>Methanosarcinales</taxon>
        <taxon>ANME-2 cluster</taxon>
        <taxon>Candidatus Syntropharchaeum</taxon>
    </lineage>
</organism>
<dbReference type="InterPro" id="IPR005234">
    <property type="entry name" value="ScpB_csome_segregation"/>
</dbReference>
<dbReference type="PANTHER" id="PTHR34298:SF2">
    <property type="entry name" value="SEGREGATION AND CONDENSATION PROTEIN B"/>
    <property type="match status" value="1"/>
</dbReference>
<dbReference type="NCBIfam" id="TIGR00281">
    <property type="entry name" value="SMC-Scp complex subunit ScpB"/>
    <property type="match status" value="1"/>
</dbReference>
<dbReference type="STRING" id="1838285.SCAL_000775"/>
<dbReference type="InterPro" id="IPR036388">
    <property type="entry name" value="WH-like_DNA-bd_sf"/>
</dbReference>
<accession>A0A1F2PAP4</accession>
<dbReference type="InterPro" id="IPR036390">
    <property type="entry name" value="WH_DNA-bd_sf"/>
</dbReference>
<keyword evidence="3" id="KW-0159">Chromosome partition</keyword>
<dbReference type="AlphaFoldDB" id="A0A1F2PAP4"/>
<evidence type="ECO:0000256" key="1">
    <source>
        <dbReference type="ARBA" id="ARBA00022490"/>
    </source>
</evidence>
<name>A0A1F2PAP4_9EURY</name>
<dbReference type="PATRIC" id="fig|1838285.3.peg.784"/>
<gene>
    <name evidence="5" type="ORF">SCAL_000775</name>
</gene>
<evidence type="ECO:0000313" key="5">
    <source>
        <dbReference type="EMBL" id="OFV68135.1"/>
    </source>
</evidence>
<dbReference type="SUPFAM" id="SSF46785">
    <property type="entry name" value="Winged helix' DNA-binding domain"/>
    <property type="match status" value="2"/>
</dbReference>
<dbReference type="EMBL" id="LYOS01000002">
    <property type="protein sequence ID" value="OFV68135.1"/>
    <property type="molecule type" value="Genomic_DNA"/>
</dbReference>
<keyword evidence="4" id="KW-0131">Cell cycle</keyword>
<keyword evidence="2" id="KW-0132">Cell division</keyword>
<evidence type="ECO:0000256" key="4">
    <source>
        <dbReference type="ARBA" id="ARBA00023306"/>
    </source>
</evidence>
<reference evidence="5" key="1">
    <citation type="submission" date="2016-05" db="EMBL/GenBank/DDBJ databases">
        <title>Microbial consortia oxidize butane by reversing methanogenesis.</title>
        <authorList>
            <person name="Laso-Perez R."/>
            <person name="Richter M."/>
            <person name="Wegener G."/>
            <person name="Musat F."/>
        </authorList>
    </citation>
    <scope>NUCLEOTIDE SEQUENCE [LARGE SCALE GENOMIC DNA]</scope>
    <source>
        <strain evidence="5">BOX2</strain>
    </source>
</reference>
<evidence type="ECO:0000256" key="2">
    <source>
        <dbReference type="ARBA" id="ARBA00022618"/>
    </source>
</evidence>
<dbReference type="Pfam" id="PF04079">
    <property type="entry name" value="SMC_ScpB"/>
    <property type="match status" value="1"/>
</dbReference>
<protein>
    <submittedName>
        <fullName evidence="5">Prokaryotic chromosome segregation and condensation protein ScpB</fullName>
    </submittedName>
</protein>
<proteinExistence type="predicted"/>
<evidence type="ECO:0000313" key="6">
    <source>
        <dbReference type="Proteomes" id="UP000186940"/>
    </source>
</evidence>
<dbReference type="GO" id="GO:0051304">
    <property type="term" value="P:chromosome separation"/>
    <property type="evidence" value="ECO:0007669"/>
    <property type="project" value="InterPro"/>
</dbReference>
<keyword evidence="1" id="KW-0963">Cytoplasm</keyword>
<sequence length="143" mass="16322">MIEASLFISGSSLSAARLAKLAGCSRDEVKKIIEKLKDEYASRQSAITIEESEGKWAMEVRREFAGMLSGIAQREFDGPILRTLAVIAYRQPITQSELVKVRGKVAYQHVKEFEKRGFVESRPYGHTKMLRTTKKFREYFEIA</sequence>
<dbReference type="Gene3D" id="1.10.10.10">
    <property type="entry name" value="Winged helix-like DNA-binding domain superfamily/Winged helix DNA-binding domain"/>
    <property type="match status" value="2"/>
</dbReference>